<dbReference type="EMBL" id="BAABAS010000018">
    <property type="protein sequence ID" value="GAA4237617.1"/>
    <property type="molecule type" value="Genomic_DNA"/>
</dbReference>
<proteinExistence type="predicted"/>
<feature type="region of interest" description="Disordered" evidence="1">
    <location>
        <begin position="1"/>
        <end position="30"/>
    </location>
</feature>
<gene>
    <name evidence="2" type="ORF">GCM10022254_50180</name>
</gene>
<protein>
    <submittedName>
        <fullName evidence="2">Uncharacterized protein</fullName>
    </submittedName>
</protein>
<organism evidence="2 3">
    <name type="scientific">Actinomadura meridiana</name>
    <dbReference type="NCBI Taxonomy" id="559626"/>
    <lineage>
        <taxon>Bacteria</taxon>
        <taxon>Bacillati</taxon>
        <taxon>Actinomycetota</taxon>
        <taxon>Actinomycetes</taxon>
        <taxon>Streptosporangiales</taxon>
        <taxon>Thermomonosporaceae</taxon>
        <taxon>Actinomadura</taxon>
    </lineage>
</organism>
<reference evidence="3" key="1">
    <citation type="journal article" date="2019" name="Int. J. Syst. Evol. Microbiol.">
        <title>The Global Catalogue of Microorganisms (GCM) 10K type strain sequencing project: providing services to taxonomists for standard genome sequencing and annotation.</title>
        <authorList>
            <consortium name="The Broad Institute Genomics Platform"/>
            <consortium name="The Broad Institute Genome Sequencing Center for Infectious Disease"/>
            <person name="Wu L."/>
            <person name="Ma J."/>
        </authorList>
    </citation>
    <scope>NUCLEOTIDE SEQUENCE [LARGE SCALE GENOMIC DNA]</scope>
    <source>
        <strain evidence="3">JCM 17440</strain>
    </source>
</reference>
<comment type="caution">
    <text evidence="2">The sequence shown here is derived from an EMBL/GenBank/DDBJ whole genome shotgun (WGS) entry which is preliminary data.</text>
</comment>
<name>A0ABP8CCJ7_9ACTN</name>
<evidence type="ECO:0000313" key="3">
    <source>
        <dbReference type="Proteomes" id="UP001501710"/>
    </source>
</evidence>
<keyword evidence="3" id="KW-1185">Reference proteome</keyword>
<dbReference type="Proteomes" id="UP001501710">
    <property type="component" value="Unassembled WGS sequence"/>
</dbReference>
<evidence type="ECO:0000313" key="2">
    <source>
        <dbReference type="EMBL" id="GAA4237617.1"/>
    </source>
</evidence>
<sequence length="71" mass="8479">MRRRQGLWLRQDGTRQRSDGSDLSQRWDPTYGAPMARRRSTLLAYISEIRLAPTTRPYNVFSPDRIDIIWR</sequence>
<accession>A0ABP8CCJ7</accession>
<evidence type="ECO:0000256" key="1">
    <source>
        <dbReference type="SAM" id="MobiDB-lite"/>
    </source>
</evidence>